<dbReference type="Proteomes" id="UP000248790">
    <property type="component" value="Unassembled WGS sequence"/>
</dbReference>
<dbReference type="EMBL" id="QLMC01000001">
    <property type="protein sequence ID" value="RAK02831.1"/>
    <property type="molecule type" value="Genomic_DNA"/>
</dbReference>
<dbReference type="AlphaFoldDB" id="A0A327X7X2"/>
<organism evidence="3 4">
    <name type="scientific">Larkinella arboricola</name>
    <dbReference type="NCBI Taxonomy" id="643671"/>
    <lineage>
        <taxon>Bacteria</taxon>
        <taxon>Pseudomonadati</taxon>
        <taxon>Bacteroidota</taxon>
        <taxon>Cytophagia</taxon>
        <taxon>Cytophagales</taxon>
        <taxon>Spirosomataceae</taxon>
        <taxon>Larkinella</taxon>
    </lineage>
</organism>
<dbReference type="InterPro" id="IPR050261">
    <property type="entry name" value="FrsA_esterase"/>
</dbReference>
<comment type="caution">
    <text evidence="3">The sequence shown here is derived from an EMBL/GenBank/DDBJ whole genome shotgun (WGS) entry which is preliminary data.</text>
</comment>
<protein>
    <submittedName>
        <fullName evidence="3">Acetyl xylan esterase AXE1</fullName>
    </submittedName>
</protein>
<accession>A0A327X7X2</accession>
<gene>
    <name evidence="3" type="ORF">LX87_00951</name>
</gene>
<dbReference type="Pfam" id="PF05448">
    <property type="entry name" value="AXE1"/>
    <property type="match status" value="1"/>
</dbReference>
<dbReference type="InterPro" id="IPR008391">
    <property type="entry name" value="AXE1_dom"/>
</dbReference>
<dbReference type="SUPFAM" id="SSF53474">
    <property type="entry name" value="alpha/beta-Hydrolases"/>
    <property type="match status" value="1"/>
</dbReference>
<dbReference type="RefSeq" id="WP_111626995.1">
    <property type="nucleotide sequence ID" value="NZ_QLMC01000001.1"/>
</dbReference>
<evidence type="ECO:0000259" key="2">
    <source>
        <dbReference type="Pfam" id="PF05448"/>
    </source>
</evidence>
<reference evidence="3 4" key="1">
    <citation type="submission" date="2018-06" db="EMBL/GenBank/DDBJ databases">
        <title>Genomic Encyclopedia of Archaeal and Bacterial Type Strains, Phase II (KMG-II): from individual species to whole genera.</title>
        <authorList>
            <person name="Goeker M."/>
        </authorList>
    </citation>
    <scope>NUCLEOTIDE SEQUENCE [LARGE SCALE GENOMIC DNA]</scope>
    <source>
        <strain evidence="3 4">DSM 21851</strain>
    </source>
</reference>
<keyword evidence="1" id="KW-0732">Signal</keyword>
<feature type="chain" id="PRO_5016265306" evidence="1">
    <location>
        <begin position="20"/>
        <end position="413"/>
    </location>
</feature>
<dbReference type="Gene3D" id="3.40.50.1820">
    <property type="entry name" value="alpha/beta hydrolase"/>
    <property type="match status" value="1"/>
</dbReference>
<name>A0A327X7X2_LARAB</name>
<dbReference type="InterPro" id="IPR029058">
    <property type="entry name" value="AB_hydrolase_fold"/>
</dbReference>
<dbReference type="PANTHER" id="PTHR22946:SF0">
    <property type="entry name" value="DIENELACTONE HYDROLASE DOMAIN-CONTAINING PROTEIN"/>
    <property type="match status" value="1"/>
</dbReference>
<evidence type="ECO:0000313" key="4">
    <source>
        <dbReference type="Proteomes" id="UP000248790"/>
    </source>
</evidence>
<dbReference type="PANTHER" id="PTHR22946">
    <property type="entry name" value="DIENELACTONE HYDROLASE DOMAIN-CONTAINING PROTEIN-RELATED"/>
    <property type="match status" value="1"/>
</dbReference>
<keyword evidence="4" id="KW-1185">Reference proteome</keyword>
<dbReference type="OrthoDB" id="742808at2"/>
<sequence>MKPLLLLLLLGLTTGFAQKKNVSVIDAGVIQVDSLLWDLKALSKAPRVEWINQNGTVHSLLYQGTDYEGKPTQVFAYYSNPDLIRGKATGKQRFPGVVLIHGGGGKAFKEWVEKWAADGYAAIAMDLAGKGADGQRLAQAGPDQGDVDKFSKLEKAALKDMWTYQAVSSAILAHSLLRSFPEVDAARTAVTGISWGGYLTCLVASLDNRFKAAAPVYGCGYYDESDIFKKSISRLSAGSHRRWMKFFDPSSYLPFAKPRFLFVNGNTDRFYNVVPYHKTYDLVPENQRTLCLIPNMAHGHEAGWIPHEIRYFFESVLNDGVPLVQVAPVTVQDSTLHLSYQSPVSILTAEFHYSNDTTSLNEHRVWSKQKATVDPKNRTVTSPIPKEGFRYGFFYLKDHRDVSASSSFIIKPN</sequence>
<evidence type="ECO:0000313" key="3">
    <source>
        <dbReference type="EMBL" id="RAK02831.1"/>
    </source>
</evidence>
<evidence type="ECO:0000256" key="1">
    <source>
        <dbReference type="SAM" id="SignalP"/>
    </source>
</evidence>
<feature type="signal peptide" evidence="1">
    <location>
        <begin position="1"/>
        <end position="19"/>
    </location>
</feature>
<proteinExistence type="predicted"/>
<feature type="domain" description="Acetyl xylan esterase" evidence="2">
    <location>
        <begin position="90"/>
        <end position="217"/>
    </location>
</feature>